<proteinExistence type="inferred from homology"/>
<comment type="similarity">
    <text evidence="3 11">Belongs to the glycosyltransferase 10 family.</text>
</comment>
<evidence type="ECO:0000259" key="12">
    <source>
        <dbReference type="Pfam" id="PF00852"/>
    </source>
</evidence>
<evidence type="ECO:0000256" key="10">
    <source>
        <dbReference type="ARBA" id="ARBA00023180"/>
    </source>
</evidence>
<evidence type="ECO:0000313" key="15">
    <source>
        <dbReference type="Proteomes" id="UP000838878"/>
    </source>
</evidence>
<keyword evidence="15" id="KW-1185">Reference proteome</keyword>
<feature type="domain" description="Fucosyltransferase C-terminal" evidence="12">
    <location>
        <begin position="191"/>
        <end position="378"/>
    </location>
</feature>
<feature type="domain" description="Fucosyltransferase N-terminal" evidence="13">
    <location>
        <begin position="57"/>
        <end position="159"/>
    </location>
</feature>
<keyword evidence="9 11" id="KW-0472">Membrane</keyword>
<name>A0A8J9YCZ5_9NEOP</name>
<dbReference type="Pfam" id="PF17039">
    <property type="entry name" value="Glyco_tran_10_N"/>
    <property type="match status" value="1"/>
</dbReference>
<dbReference type="FunFam" id="3.40.50.11660:FF:000002">
    <property type="entry name" value="Alpha-(1,3)-fucosyltransferase"/>
    <property type="match status" value="1"/>
</dbReference>
<dbReference type="GO" id="GO:0046920">
    <property type="term" value="F:alpha-(1-&gt;3)-fucosyltransferase activity"/>
    <property type="evidence" value="ECO:0007669"/>
    <property type="project" value="TreeGrafter"/>
</dbReference>
<keyword evidence="4 11" id="KW-0328">Glycosyltransferase</keyword>
<dbReference type="InterPro" id="IPR038577">
    <property type="entry name" value="GT10-like_C_sf"/>
</dbReference>
<evidence type="ECO:0000259" key="13">
    <source>
        <dbReference type="Pfam" id="PF17039"/>
    </source>
</evidence>
<dbReference type="InterPro" id="IPR031481">
    <property type="entry name" value="Glyco_tran_10_N"/>
</dbReference>
<keyword evidence="6 11" id="KW-0812">Transmembrane</keyword>
<dbReference type="OrthoDB" id="9993460at2759"/>
<dbReference type="PANTHER" id="PTHR11929:SF194">
    <property type="entry name" value="ALPHA-(1,3)-FUCOSYLTRANSFERASE 10"/>
    <property type="match status" value="1"/>
</dbReference>
<dbReference type="SUPFAM" id="SSF53756">
    <property type="entry name" value="UDP-Glycosyltransferase/glycogen phosphorylase"/>
    <property type="match status" value="1"/>
</dbReference>
<evidence type="ECO:0000256" key="11">
    <source>
        <dbReference type="RuleBase" id="RU003832"/>
    </source>
</evidence>
<organism evidence="14 15">
    <name type="scientific">Brenthis ino</name>
    <name type="common">lesser marbled fritillary</name>
    <dbReference type="NCBI Taxonomy" id="405034"/>
    <lineage>
        <taxon>Eukaryota</taxon>
        <taxon>Metazoa</taxon>
        <taxon>Ecdysozoa</taxon>
        <taxon>Arthropoda</taxon>
        <taxon>Hexapoda</taxon>
        <taxon>Insecta</taxon>
        <taxon>Pterygota</taxon>
        <taxon>Neoptera</taxon>
        <taxon>Endopterygota</taxon>
        <taxon>Lepidoptera</taxon>
        <taxon>Glossata</taxon>
        <taxon>Ditrysia</taxon>
        <taxon>Papilionoidea</taxon>
        <taxon>Nymphalidae</taxon>
        <taxon>Heliconiinae</taxon>
        <taxon>Argynnini</taxon>
        <taxon>Brenthis</taxon>
    </lineage>
</organism>
<reference evidence="14" key="1">
    <citation type="submission" date="2021-12" db="EMBL/GenBank/DDBJ databases">
        <authorList>
            <person name="Martin H S."/>
        </authorList>
    </citation>
    <scope>NUCLEOTIDE SEQUENCE</scope>
</reference>
<dbReference type="UniPathway" id="UPA00378"/>
<keyword evidence="7" id="KW-0735">Signal-anchor</keyword>
<protein>
    <recommendedName>
        <fullName evidence="11">Fucosyltransferase</fullName>
        <ecNumber evidence="11">2.4.1.-</ecNumber>
    </recommendedName>
</protein>
<evidence type="ECO:0000256" key="9">
    <source>
        <dbReference type="ARBA" id="ARBA00023136"/>
    </source>
</evidence>
<keyword evidence="5 11" id="KW-0808">Transferase</keyword>
<evidence type="ECO:0000256" key="2">
    <source>
        <dbReference type="ARBA" id="ARBA00004922"/>
    </source>
</evidence>
<dbReference type="AlphaFoldDB" id="A0A8J9YCZ5"/>
<evidence type="ECO:0000256" key="6">
    <source>
        <dbReference type="ARBA" id="ARBA00022692"/>
    </source>
</evidence>
<feature type="non-terminal residue" evidence="14">
    <location>
        <position position="429"/>
    </location>
</feature>
<dbReference type="EMBL" id="OV170223">
    <property type="protein sequence ID" value="CAH0723206.1"/>
    <property type="molecule type" value="Genomic_DNA"/>
</dbReference>
<evidence type="ECO:0000256" key="4">
    <source>
        <dbReference type="ARBA" id="ARBA00022676"/>
    </source>
</evidence>
<dbReference type="Proteomes" id="UP000838878">
    <property type="component" value="Chromosome 3"/>
</dbReference>
<dbReference type="Pfam" id="PF00852">
    <property type="entry name" value="Glyco_transf_10"/>
    <property type="match status" value="1"/>
</dbReference>
<gene>
    <name evidence="14" type="ORF">BINO364_LOCUS9068</name>
</gene>
<keyword evidence="8 11" id="KW-1133">Transmembrane helix</keyword>
<dbReference type="InterPro" id="IPR055270">
    <property type="entry name" value="Glyco_tran_10_C"/>
</dbReference>
<comment type="subcellular location">
    <subcellularLocation>
        <location evidence="1 11">Golgi apparatus</location>
        <location evidence="1 11">Golgi stack membrane</location>
        <topology evidence="1 11">Single-pass type II membrane protein</topology>
    </subcellularLocation>
</comment>
<evidence type="ECO:0000256" key="7">
    <source>
        <dbReference type="ARBA" id="ARBA00022968"/>
    </source>
</evidence>
<evidence type="ECO:0000256" key="3">
    <source>
        <dbReference type="ARBA" id="ARBA00008919"/>
    </source>
</evidence>
<accession>A0A8J9YCZ5</accession>
<comment type="pathway">
    <text evidence="2">Protein modification; protein glycosylation.</text>
</comment>
<dbReference type="InterPro" id="IPR001503">
    <property type="entry name" value="Glyco_trans_10"/>
</dbReference>
<dbReference type="PANTHER" id="PTHR11929">
    <property type="entry name" value="ALPHA- 1,3 -FUCOSYLTRANSFERASE"/>
    <property type="match status" value="1"/>
</dbReference>
<keyword evidence="10" id="KW-0325">Glycoprotein</keyword>
<keyword evidence="11" id="KW-0333">Golgi apparatus</keyword>
<evidence type="ECO:0000313" key="14">
    <source>
        <dbReference type="EMBL" id="CAH0723206.1"/>
    </source>
</evidence>
<evidence type="ECO:0000256" key="8">
    <source>
        <dbReference type="ARBA" id="ARBA00022989"/>
    </source>
</evidence>
<dbReference type="EC" id="2.4.1.-" evidence="11"/>
<evidence type="ECO:0000256" key="1">
    <source>
        <dbReference type="ARBA" id="ARBA00004447"/>
    </source>
</evidence>
<dbReference type="Gene3D" id="3.40.50.11660">
    <property type="entry name" value="Glycosyl transferase family 10, C-terminal domain"/>
    <property type="match status" value="1"/>
</dbReference>
<sequence>MYSVLQTLLIIPKRILKLTIYEILWISVVSLIVVFIWKCQNKGIRINKYSHNIYSDNPVIVWWTSGFPGTSKTINCQDVIKCDLFSDIKVNEVNNVEAYLFYASNIHFDNLPLPRREDMIWGLYHEESPRNVEELMHEVTLNLFNYSATFSRYSDIPFPLQYLESLNDITSIKYFVPTKTKNVLLQEIAPVLYLQSDCETATERDAYVKELMKFINIDSYGACLKNKEMPKKFTEDYLNNLNDENFLRYIARYKFVLAIENGVCDDYVTEKFWRAIKVGSVPIYFGSPSVKDWSPNNKSIILLEDYPTPKRMSDYIKRLTKNDTLYEEYLSHKVKRKITNIRLINEFNTRQYQTDALEVAGKFECLICKKLHDKRKGNMEVRIVDKKHYNCPKPISALTLQVNPLNDWVYSWGAAKKRSEDIYKRIVGY</sequence>
<evidence type="ECO:0000256" key="5">
    <source>
        <dbReference type="ARBA" id="ARBA00022679"/>
    </source>
</evidence>
<feature type="transmembrane region" description="Helical" evidence="11">
    <location>
        <begin position="20"/>
        <end position="37"/>
    </location>
</feature>
<dbReference type="GO" id="GO:0032580">
    <property type="term" value="C:Golgi cisterna membrane"/>
    <property type="evidence" value="ECO:0007669"/>
    <property type="project" value="UniProtKB-SubCell"/>
</dbReference>